<name>A0A832TS72_9CREN</name>
<dbReference type="GeneID" id="1460708"/>
<dbReference type="Proteomes" id="UP000646844">
    <property type="component" value="Unassembled WGS sequence"/>
</dbReference>
<sequence>MVVDLVGLILFFAELGVSLAIVYSILNYFYPNSSRKLKIEASIFLGFIALGTFMSLVSFNFLLVFLLIGLGVMYGLKKVKSKRSL</sequence>
<protein>
    <submittedName>
        <fullName evidence="2">Uncharacterized protein</fullName>
    </submittedName>
</protein>
<accession>A0A832TS72</accession>
<feature type="transmembrane region" description="Helical" evidence="1">
    <location>
        <begin position="6"/>
        <end position="30"/>
    </location>
</feature>
<feature type="transmembrane region" description="Helical" evidence="1">
    <location>
        <begin position="42"/>
        <end position="75"/>
    </location>
</feature>
<comment type="caution">
    <text evidence="2">The sequence shown here is derived from an EMBL/GenBank/DDBJ whole genome shotgun (WGS) entry which is preliminary data.</text>
</comment>
<keyword evidence="1" id="KW-1133">Transmembrane helix</keyword>
<keyword evidence="1" id="KW-0472">Membrane</keyword>
<dbReference type="AlphaFoldDB" id="A0A832TS72"/>
<proteinExistence type="predicted"/>
<reference evidence="2" key="1">
    <citation type="journal article" date="2020" name="bioRxiv">
        <title>A rank-normalized archaeal taxonomy based on genome phylogeny resolves widespread incomplete and uneven classifications.</title>
        <authorList>
            <person name="Rinke C."/>
            <person name="Chuvochina M."/>
            <person name="Mussig A.J."/>
            <person name="Chaumeil P.-A."/>
            <person name="Waite D.W."/>
            <person name="Whitman W.B."/>
            <person name="Parks D.H."/>
            <person name="Hugenholtz P."/>
        </authorList>
    </citation>
    <scope>NUCLEOTIDE SEQUENCE</scope>
    <source>
        <strain evidence="2">UBA8838</strain>
    </source>
</reference>
<evidence type="ECO:0000313" key="3">
    <source>
        <dbReference type="Proteomes" id="UP000646844"/>
    </source>
</evidence>
<evidence type="ECO:0000256" key="1">
    <source>
        <dbReference type="SAM" id="Phobius"/>
    </source>
</evidence>
<keyword evidence="1" id="KW-0812">Transmembrane</keyword>
<dbReference type="RefSeq" id="WP_010980709.1">
    <property type="nucleotide sequence ID" value="NZ_BAABQO010000009.1"/>
</dbReference>
<organism evidence="2 3">
    <name type="scientific">Sulfurisphaera tokodaii</name>
    <dbReference type="NCBI Taxonomy" id="111955"/>
    <lineage>
        <taxon>Archaea</taxon>
        <taxon>Thermoproteota</taxon>
        <taxon>Thermoprotei</taxon>
        <taxon>Sulfolobales</taxon>
        <taxon>Sulfolobaceae</taxon>
        <taxon>Sulfurisphaera</taxon>
    </lineage>
</organism>
<dbReference type="EMBL" id="DUJO01000057">
    <property type="protein sequence ID" value="HII75254.1"/>
    <property type="molecule type" value="Genomic_DNA"/>
</dbReference>
<evidence type="ECO:0000313" key="2">
    <source>
        <dbReference type="EMBL" id="HII75254.1"/>
    </source>
</evidence>
<gene>
    <name evidence="2" type="ORF">HA332_13030</name>
</gene>